<evidence type="ECO:0000313" key="1">
    <source>
        <dbReference type="EMBL" id="MFF4026954.1"/>
    </source>
</evidence>
<organism evidence="1 2">
    <name type="scientific">Nocardia elegans</name>
    <dbReference type="NCBI Taxonomy" id="300029"/>
    <lineage>
        <taxon>Bacteria</taxon>
        <taxon>Bacillati</taxon>
        <taxon>Actinomycetota</taxon>
        <taxon>Actinomycetes</taxon>
        <taxon>Mycobacteriales</taxon>
        <taxon>Nocardiaceae</taxon>
        <taxon>Nocardia</taxon>
    </lineage>
</organism>
<dbReference type="RefSeq" id="WP_387132014.1">
    <property type="nucleotide sequence ID" value="NZ_JBIATK010000012.1"/>
</dbReference>
<gene>
    <name evidence="1" type="ORF">ACFYY5_29300</name>
</gene>
<protein>
    <submittedName>
        <fullName evidence="1">Uncharacterized protein</fullName>
    </submittedName>
</protein>
<sequence length="135" mass="15521">MSPQKYVWRLVVDSWPTENGRSFASQGFDYWADILDRVDEGKPLPEWLPDDLETWLGDGEPYPVRDKGYAIIDSDPPDYASGYEGFSRHLMSVPVAPVRRFFSRSSLAERLKDLRAWGCEAHIERAPIGEWETAE</sequence>
<keyword evidence="2" id="KW-1185">Reference proteome</keyword>
<dbReference type="Proteomes" id="UP001602089">
    <property type="component" value="Unassembled WGS sequence"/>
</dbReference>
<accession>A0ABW6TLE5</accession>
<name>A0ABW6TLE5_9NOCA</name>
<dbReference type="EMBL" id="JBIATK010000012">
    <property type="protein sequence ID" value="MFF4026954.1"/>
    <property type="molecule type" value="Genomic_DNA"/>
</dbReference>
<reference evidence="1 2" key="1">
    <citation type="submission" date="2024-10" db="EMBL/GenBank/DDBJ databases">
        <title>The Natural Products Discovery Center: Release of the First 8490 Sequenced Strains for Exploring Actinobacteria Biosynthetic Diversity.</title>
        <authorList>
            <person name="Kalkreuter E."/>
            <person name="Kautsar S.A."/>
            <person name="Yang D."/>
            <person name="Bader C.D."/>
            <person name="Teijaro C.N."/>
            <person name="Fluegel L."/>
            <person name="Davis C.M."/>
            <person name="Simpson J.R."/>
            <person name="Lauterbach L."/>
            <person name="Steele A.D."/>
            <person name="Gui C."/>
            <person name="Meng S."/>
            <person name="Li G."/>
            <person name="Viehrig K."/>
            <person name="Ye F."/>
            <person name="Su P."/>
            <person name="Kiefer A.F."/>
            <person name="Nichols A."/>
            <person name="Cepeda A.J."/>
            <person name="Yan W."/>
            <person name="Fan B."/>
            <person name="Jiang Y."/>
            <person name="Adhikari A."/>
            <person name="Zheng C.-J."/>
            <person name="Schuster L."/>
            <person name="Cowan T.M."/>
            <person name="Smanski M.J."/>
            <person name="Chevrette M.G."/>
            <person name="De Carvalho L.P.S."/>
            <person name="Shen B."/>
        </authorList>
    </citation>
    <scope>NUCLEOTIDE SEQUENCE [LARGE SCALE GENOMIC DNA]</scope>
    <source>
        <strain evidence="1 2">NPDC001867</strain>
    </source>
</reference>
<comment type="caution">
    <text evidence="1">The sequence shown here is derived from an EMBL/GenBank/DDBJ whole genome shotgun (WGS) entry which is preliminary data.</text>
</comment>
<evidence type="ECO:0000313" key="2">
    <source>
        <dbReference type="Proteomes" id="UP001602089"/>
    </source>
</evidence>
<proteinExistence type="predicted"/>